<evidence type="ECO:0000313" key="2">
    <source>
        <dbReference type="EMBL" id="KAJ0190207.1"/>
    </source>
</evidence>
<dbReference type="EMBL" id="NBSK02000008">
    <property type="protein sequence ID" value="KAJ0190207.1"/>
    <property type="molecule type" value="Genomic_DNA"/>
</dbReference>
<dbReference type="GO" id="GO:0003713">
    <property type="term" value="F:transcription coactivator activity"/>
    <property type="evidence" value="ECO:0007669"/>
    <property type="project" value="InterPro"/>
</dbReference>
<feature type="compositionally biased region" description="Polar residues" evidence="1">
    <location>
        <begin position="16"/>
        <end position="26"/>
    </location>
</feature>
<feature type="region of interest" description="Disordered" evidence="1">
    <location>
        <begin position="1"/>
        <end position="68"/>
    </location>
</feature>
<dbReference type="Proteomes" id="UP000235145">
    <property type="component" value="Unassembled WGS sequence"/>
</dbReference>
<accession>A0A9R1UM76</accession>
<comment type="caution">
    <text evidence="2">The sequence shown here is derived from an EMBL/GenBank/DDBJ whole genome shotgun (WGS) entry which is preliminary data.</text>
</comment>
<dbReference type="PANTHER" id="PTHR33137:SF44">
    <property type="entry name" value="MEDIATOR COMPLEX SUBUNIT 15 KIX DOMAIN-CONTAINING PROTEIN"/>
    <property type="match status" value="1"/>
</dbReference>
<name>A0A9R1UM76_LACSA</name>
<reference evidence="2 3" key="1">
    <citation type="journal article" date="2017" name="Nat. Commun.">
        <title>Genome assembly with in vitro proximity ligation data and whole-genome triplication in lettuce.</title>
        <authorList>
            <person name="Reyes-Chin-Wo S."/>
            <person name="Wang Z."/>
            <person name="Yang X."/>
            <person name="Kozik A."/>
            <person name="Arikit S."/>
            <person name="Song C."/>
            <person name="Xia L."/>
            <person name="Froenicke L."/>
            <person name="Lavelle D.O."/>
            <person name="Truco M.J."/>
            <person name="Xia R."/>
            <person name="Zhu S."/>
            <person name="Xu C."/>
            <person name="Xu H."/>
            <person name="Xu X."/>
            <person name="Cox K."/>
            <person name="Korf I."/>
            <person name="Meyers B.C."/>
            <person name="Michelmore R.W."/>
        </authorList>
    </citation>
    <scope>NUCLEOTIDE SEQUENCE [LARGE SCALE GENOMIC DNA]</scope>
    <source>
        <strain evidence="3">cv. Salinas</strain>
        <tissue evidence="2">Seedlings</tissue>
    </source>
</reference>
<evidence type="ECO:0000313" key="3">
    <source>
        <dbReference type="Proteomes" id="UP000235145"/>
    </source>
</evidence>
<evidence type="ECO:0000256" key="1">
    <source>
        <dbReference type="SAM" id="MobiDB-lite"/>
    </source>
</evidence>
<sequence length="346" mass="39908">MNSLDAMNIHPDYASDQPNMSGNSRSIFGGGSADKSQSGNPQQMMTVSSLTPNSGTSTLQTSGHILSPVPKFVSNPAPQTSQSRTTMDLLQFTNQNQRLKQHVFEHKAVQRPPTHPSIAQSTIMFGHQNNKQQMPFDHLRPCPWPVSTIQTSHLQNQQTLRQQISNTGQLQQRQHQVVQPSKNFQQNLNQILLQFQQRTPQEHGQRNISAALSAPVKFSHPNEFSSNETWREYAFRQVLLMKENYLNELLKMRKNAMHLYSQERNMEIAKKYENAKEFLEKMIAFLNIPRVDMIPKNNERVYNYMNFIVNYLTSFRNKNGGFSQNFNQIINQQPVYQPPDNQSKYI</sequence>
<dbReference type="PANTHER" id="PTHR33137">
    <property type="entry name" value="MEDIATOR OF RNA POLYMERASE II TRANSCRIPTION SUBUNIT 15A-RELATED"/>
    <property type="match status" value="1"/>
</dbReference>
<gene>
    <name evidence="2" type="ORF">LSAT_V11C800422580</name>
</gene>
<proteinExistence type="predicted"/>
<protein>
    <submittedName>
        <fullName evidence="2">Uncharacterized protein</fullName>
    </submittedName>
</protein>
<organism evidence="2 3">
    <name type="scientific">Lactuca sativa</name>
    <name type="common">Garden lettuce</name>
    <dbReference type="NCBI Taxonomy" id="4236"/>
    <lineage>
        <taxon>Eukaryota</taxon>
        <taxon>Viridiplantae</taxon>
        <taxon>Streptophyta</taxon>
        <taxon>Embryophyta</taxon>
        <taxon>Tracheophyta</taxon>
        <taxon>Spermatophyta</taxon>
        <taxon>Magnoliopsida</taxon>
        <taxon>eudicotyledons</taxon>
        <taxon>Gunneridae</taxon>
        <taxon>Pentapetalae</taxon>
        <taxon>asterids</taxon>
        <taxon>campanulids</taxon>
        <taxon>Asterales</taxon>
        <taxon>Asteraceae</taxon>
        <taxon>Cichorioideae</taxon>
        <taxon>Cichorieae</taxon>
        <taxon>Lactucinae</taxon>
        <taxon>Lactuca</taxon>
    </lineage>
</organism>
<dbReference type="AlphaFoldDB" id="A0A9R1UM76"/>
<dbReference type="GO" id="GO:0031490">
    <property type="term" value="F:chromatin DNA binding"/>
    <property type="evidence" value="ECO:0007669"/>
    <property type="project" value="InterPro"/>
</dbReference>
<dbReference type="InterPro" id="IPR044661">
    <property type="entry name" value="MED15a/b/c-like"/>
</dbReference>
<keyword evidence="3" id="KW-1185">Reference proteome</keyword>
<feature type="compositionally biased region" description="Polar residues" evidence="1">
    <location>
        <begin position="34"/>
        <end position="64"/>
    </location>
</feature>